<keyword evidence="6" id="KW-1185">Reference proteome</keyword>
<name>A0AA40AGD2_9PEZI</name>
<reference evidence="5" key="1">
    <citation type="submission" date="2023-06" db="EMBL/GenBank/DDBJ databases">
        <title>Genome-scale phylogeny and comparative genomics of the fungal order Sordariales.</title>
        <authorList>
            <consortium name="Lawrence Berkeley National Laboratory"/>
            <person name="Hensen N."/>
            <person name="Bonometti L."/>
            <person name="Westerberg I."/>
            <person name="Brannstrom I.O."/>
            <person name="Guillou S."/>
            <person name="Cros-Aarteil S."/>
            <person name="Calhoun S."/>
            <person name="Haridas S."/>
            <person name="Kuo A."/>
            <person name="Mondo S."/>
            <person name="Pangilinan J."/>
            <person name="Riley R."/>
            <person name="Labutti K."/>
            <person name="Andreopoulos B."/>
            <person name="Lipzen A."/>
            <person name="Chen C."/>
            <person name="Yanf M."/>
            <person name="Daum C."/>
            <person name="Ng V."/>
            <person name="Clum A."/>
            <person name="Steindorff A."/>
            <person name="Ohm R."/>
            <person name="Martin F."/>
            <person name="Silar P."/>
            <person name="Natvig D."/>
            <person name="Lalanne C."/>
            <person name="Gautier V."/>
            <person name="Ament-Velasquez S.L."/>
            <person name="Kruys A."/>
            <person name="Hutchinson M.I."/>
            <person name="Powell A.J."/>
            <person name="Barry K."/>
            <person name="Miller A.N."/>
            <person name="Grigoriev I.V."/>
            <person name="Debuchy R."/>
            <person name="Gladieux P."/>
            <person name="Thoren M.H."/>
            <person name="Johannesson H."/>
        </authorList>
    </citation>
    <scope>NUCLEOTIDE SEQUENCE</scope>
    <source>
        <strain evidence="5">SMH4607-1</strain>
    </source>
</reference>
<evidence type="ECO:0000313" key="5">
    <source>
        <dbReference type="EMBL" id="KAK0715380.1"/>
    </source>
</evidence>
<sequence length="338" mass="37550">MSEQSLRAEAELRRRKVRKGTHSCWECRRRKIRYQYGPGDDLVYLPCQARGSAYRSQEFMDESRGQQPDRRLTQRLSRLEDLMSKLVDRIIPESTPTRSKPGRGPRRPSPTPSDDGADDAGYQRRLDALEASIIGPVTHESPATLLQNIQVQAQAQAPQQPLTMLTPESLQTNHATPGSTSISSALSPLKHASQTLYALFPSQHDVTIIAKASAVPYFLTSLFFSFRDMFEGRAETVDSMSVIPPPTSHPTVLARRLLQIIVYMQQLPPTFDMRRLELKGTIPAVMVDILTSVARLVNSDDDALPRYAPVETAGWDCCVGSGASKVGTISEFVLIGRD</sequence>
<dbReference type="Proteomes" id="UP001172102">
    <property type="component" value="Unassembled WGS sequence"/>
</dbReference>
<evidence type="ECO:0000313" key="6">
    <source>
        <dbReference type="Proteomes" id="UP001172102"/>
    </source>
</evidence>
<keyword evidence="1" id="KW-0805">Transcription regulation</keyword>
<dbReference type="PANTHER" id="PTHR47840:SF1">
    <property type="entry name" value="ZN(II)2CYS6 TRANSCRIPTION FACTOR (EUROFUNG)"/>
    <property type="match status" value="1"/>
</dbReference>
<dbReference type="AlphaFoldDB" id="A0AA40AGD2"/>
<dbReference type="EMBL" id="JAUKUA010000004">
    <property type="protein sequence ID" value="KAK0715380.1"/>
    <property type="molecule type" value="Genomic_DNA"/>
</dbReference>
<keyword evidence="2" id="KW-0804">Transcription</keyword>
<organism evidence="5 6">
    <name type="scientific">Lasiosphaeris hirsuta</name>
    <dbReference type="NCBI Taxonomy" id="260670"/>
    <lineage>
        <taxon>Eukaryota</taxon>
        <taxon>Fungi</taxon>
        <taxon>Dikarya</taxon>
        <taxon>Ascomycota</taxon>
        <taxon>Pezizomycotina</taxon>
        <taxon>Sordariomycetes</taxon>
        <taxon>Sordariomycetidae</taxon>
        <taxon>Sordariales</taxon>
        <taxon>Lasiosphaeriaceae</taxon>
        <taxon>Lasiosphaeris</taxon>
    </lineage>
</organism>
<gene>
    <name evidence="5" type="ORF">B0H67DRAFT_645140</name>
</gene>
<protein>
    <submittedName>
        <fullName evidence="5">Uncharacterized protein</fullName>
    </submittedName>
</protein>
<evidence type="ECO:0000256" key="4">
    <source>
        <dbReference type="SAM" id="MobiDB-lite"/>
    </source>
</evidence>
<proteinExistence type="predicted"/>
<evidence type="ECO:0000256" key="2">
    <source>
        <dbReference type="ARBA" id="ARBA00023163"/>
    </source>
</evidence>
<evidence type="ECO:0000256" key="1">
    <source>
        <dbReference type="ARBA" id="ARBA00023015"/>
    </source>
</evidence>
<feature type="region of interest" description="Disordered" evidence="4">
    <location>
        <begin position="86"/>
        <end position="120"/>
    </location>
</feature>
<accession>A0AA40AGD2</accession>
<comment type="caution">
    <text evidence="5">The sequence shown here is derived from an EMBL/GenBank/DDBJ whole genome shotgun (WGS) entry which is preliminary data.</text>
</comment>
<evidence type="ECO:0000256" key="3">
    <source>
        <dbReference type="ARBA" id="ARBA00023242"/>
    </source>
</evidence>
<dbReference type="PANTHER" id="PTHR47840">
    <property type="entry name" value="ZN(II)2CYS6 TRANSCRIPTION FACTOR (EUROFUNG)-RELATED"/>
    <property type="match status" value="1"/>
</dbReference>
<keyword evidence="3" id="KW-0539">Nucleus</keyword>